<feature type="compositionally biased region" description="Polar residues" evidence="2">
    <location>
        <begin position="97"/>
        <end position="107"/>
    </location>
</feature>
<dbReference type="Gene3D" id="1.10.1380.10">
    <property type="entry name" value="Neutral endopeptidase , domain2"/>
    <property type="match status" value="1"/>
</dbReference>
<feature type="region of interest" description="Disordered" evidence="2">
    <location>
        <begin position="1"/>
        <end position="44"/>
    </location>
</feature>
<keyword evidence="3" id="KW-0472">Membrane</keyword>
<proteinExistence type="inferred from homology"/>
<dbReference type="Pfam" id="PF05649">
    <property type="entry name" value="Peptidase_M13_N"/>
    <property type="match status" value="1"/>
</dbReference>
<evidence type="ECO:0000256" key="1">
    <source>
        <dbReference type="ARBA" id="ARBA00007357"/>
    </source>
</evidence>
<feature type="transmembrane region" description="Helical" evidence="3">
    <location>
        <begin position="703"/>
        <end position="724"/>
    </location>
</feature>
<dbReference type="PANTHER" id="PTHR11733">
    <property type="entry name" value="ZINC METALLOPROTEASE FAMILY M13 NEPRILYSIN-RELATED"/>
    <property type="match status" value="1"/>
</dbReference>
<evidence type="ECO:0000313" key="6">
    <source>
        <dbReference type="Proteomes" id="UP000821866"/>
    </source>
</evidence>
<protein>
    <recommendedName>
        <fullName evidence="4">Peptidase M13 N-terminal domain-containing protein</fullName>
    </recommendedName>
</protein>
<dbReference type="EMBL" id="JABSTU010000007">
    <property type="protein sequence ID" value="KAH8026532.1"/>
    <property type="molecule type" value="Genomic_DNA"/>
</dbReference>
<evidence type="ECO:0000313" key="5">
    <source>
        <dbReference type="EMBL" id="KAH8026532.1"/>
    </source>
</evidence>
<evidence type="ECO:0000259" key="4">
    <source>
        <dbReference type="Pfam" id="PF05649"/>
    </source>
</evidence>
<dbReference type="SUPFAM" id="SSF55486">
    <property type="entry name" value="Metalloproteases ('zincins'), catalytic domain"/>
    <property type="match status" value="1"/>
</dbReference>
<reference evidence="5" key="2">
    <citation type="submission" date="2021-09" db="EMBL/GenBank/DDBJ databases">
        <authorList>
            <person name="Jia N."/>
            <person name="Wang J."/>
            <person name="Shi W."/>
            <person name="Du L."/>
            <person name="Sun Y."/>
            <person name="Zhan W."/>
            <person name="Jiang J."/>
            <person name="Wang Q."/>
            <person name="Zhang B."/>
            <person name="Ji P."/>
            <person name="Sakyi L.B."/>
            <person name="Cui X."/>
            <person name="Yuan T."/>
            <person name="Jiang B."/>
            <person name="Yang W."/>
            <person name="Lam T.T.-Y."/>
            <person name="Chang Q."/>
            <person name="Ding S."/>
            <person name="Wang X."/>
            <person name="Zhu J."/>
            <person name="Ruan X."/>
            <person name="Zhao L."/>
            <person name="Wei J."/>
            <person name="Que T."/>
            <person name="Du C."/>
            <person name="Cheng J."/>
            <person name="Dai P."/>
            <person name="Han X."/>
            <person name="Huang E."/>
            <person name="Gao Y."/>
            <person name="Liu J."/>
            <person name="Shao H."/>
            <person name="Ye R."/>
            <person name="Li L."/>
            <person name="Wei W."/>
            <person name="Wang X."/>
            <person name="Wang C."/>
            <person name="Huo Q."/>
            <person name="Li W."/>
            <person name="Guo W."/>
            <person name="Chen H."/>
            <person name="Chen S."/>
            <person name="Zhou L."/>
            <person name="Zhou L."/>
            <person name="Ni X."/>
            <person name="Tian J."/>
            <person name="Zhou Y."/>
            <person name="Sheng Y."/>
            <person name="Liu T."/>
            <person name="Pan Y."/>
            <person name="Xia L."/>
            <person name="Li J."/>
            <person name="Zhao F."/>
            <person name="Cao W."/>
        </authorList>
    </citation>
    <scope>NUCLEOTIDE SEQUENCE</scope>
    <source>
        <strain evidence="5">Rmic-2018</strain>
        <tissue evidence="5">Larvae</tissue>
    </source>
</reference>
<evidence type="ECO:0000256" key="3">
    <source>
        <dbReference type="SAM" id="Phobius"/>
    </source>
</evidence>
<dbReference type="GO" id="GO:0005886">
    <property type="term" value="C:plasma membrane"/>
    <property type="evidence" value="ECO:0007669"/>
    <property type="project" value="TreeGrafter"/>
</dbReference>
<keyword evidence="6" id="KW-1185">Reference proteome</keyword>
<comment type="similarity">
    <text evidence="1">Belongs to the peptidase M13 family.</text>
</comment>
<feature type="compositionally biased region" description="Polar residues" evidence="2">
    <location>
        <begin position="253"/>
        <end position="266"/>
    </location>
</feature>
<keyword evidence="3" id="KW-0812">Transmembrane</keyword>
<dbReference type="VEuPathDB" id="VectorBase:LOC119179254"/>
<dbReference type="InterPro" id="IPR008753">
    <property type="entry name" value="Peptidase_M13_N"/>
</dbReference>
<sequence>MVASLAHRSPSWPRIRRNAEDDDHGLESTANSTKPGIGQSAFPVSTDALPSFQVRRPSHASAFGSSTRLVSAMRAASPRQDQEAPSTSTCTERRNRNSVASPLSALQSPERRVTINPSVTMDVAKGMQFDDAGMRIPAPAEQDDPTSQFIDSMPYHMSRRASTRSMDHVVAASRRRSVAEQLLTSGLVSPIDKAPLRCRPDVSSSRRPSMNVLAAIQHLPRLSEAEVLEKRRASMEYHRSIAQRNKEPEQITRVPSVSPQHCGSPNTCRTSPEDEYVLCSTSDCLDYAHQLLKSLDASADPCTHFHSYVCGANKSQLEGQVADALFYAMLIVSSTGGQAAPSAPHTEGAHRSAVFKAMVAMSACRDKSATQTAEPFVNFMEARRIRWPSTDSSTQMGMVGVLDVLMDLSVNWRAVLWFDVKLMYLSEDHPPVITFGEPGALTMLRMRQVSSLDHALYADAVRRVSLYLTNGTTEFKDSAIQELHKDEEAIREVVLRTHLDNDILLTVHKVHQLYVRNVSLNEWLTVITKYVKSTALVSIETKILIMNQRSFSRLANFLEAFSPTRLLNVIGWMFAYVYVWMLNDDFVSLDGRTSESASADMHCFLAVHESFGIVQASTAFHATFDTKARMEYVFTLFNSISTALLSRLQASESITNLTKKELALKLSAHMRNRLLPPVPFMTVDQLDILLMTARYRWQSGTAIYLYSVNLVWLAVAALLPPSYLSRGSPIMTYSGLGYQIARQLVRVADKRGRRLDYSGAEILWWEQHGKCALDKAVTQQEKEAVSDLFALDVVLAALKSSMSLEGGLSSLRIKLLEKFSPLQMFYISFCSHFCNDATEGSAMCDLAINASHFAEAFGCKHRTPTTCLFA</sequence>
<organism evidence="5 6">
    <name type="scientific">Rhipicephalus microplus</name>
    <name type="common">Cattle tick</name>
    <name type="synonym">Boophilus microplus</name>
    <dbReference type="NCBI Taxonomy" id="6941"/>
    <lineage>
        <taxon>Eukaryota</taxon>
        <taxon>Metazoa</taxon>
        <taxon>Ecdysozoa</taxon>
        <taxon>Arthropoda</taxon>
        <taxon>Chelicerata</taxon>
        <taxon>Arachnida</taxon>
        <taxon>Acari</taxon>
        <taxon>Parasitiformes</taxon>
        <taxon>Ixodida</taxon>
        <taxon>Ixodoidea</taxon>
        <taxon>Ixodidae</taxon>
        <taxon>Rhipicephalinae</taxon>
        <taxon>Rhipicephalus</taxon>
        <taxon>Boophilus</taxon>
    </lineage>
</organism>
<evidence type="ECO:0000256" key="2">
    <source>
        <dbReference type="SAM" id="MobiDB-lite"/>
    </source>
</evidence>
<dbReference type="Proteomes" id="UP000821866">
    <property type="component" value="Unassembled WGS sequence"/>
</dbReference>
<reference evidence="5" key="1">
    <citation type="journal article" date="2020" name="Cell">
        <title>Large-Scale Comparative Analyses of Tick Genomes Elucidate Their Genetic Diversity and Vector Capacities.</title>
        <authorList>
            <consortium name="Tick Genome and Microbiome Consortium (TIGMIC)"/>
            <person name="Jia N."/>
            <person name="Wang J."/>
            <person name="Shi W."/>
            <person name="Du L."/>
            <person name="Sun Y."/>
            <person name="Zhan W."/>
            <person name="Jiang J.F."/>
            <person name="Wang Q."/>
            <person name="Zhang B."/>
            <person name="Ji P."/>
            <person name="Bell-Sakyi L."/>
            <person name="Cui X.M."/>
            <person name="Yuan T.T."/>
            <person name="Jiang B.G."/>
            <person name="Yang W.F."/>
            <person name="Lam T.T."/>
            <person name="Chang Q.C."/>
            <person name="Ding S.J."/>
            <person name="Wang X.J."/>
            <person name="Zhu J.G."/>
            <person name="Ruan X.D."/>
            <person name="Zhao L."/>
            <person name="Wei J.T."/>
            <person name="Ye R.Z."/>
            <person name="Que T.C."/>
            <person name="Du C.H."/>
            <person name="Zhou Y.H."/>
            <person name="Cheng J.X."/>
            <person name="Dai P.F."/>
            <person name="Guo W.B."/>
            <person name="Han X.H."/>
            <person name="Huang E.J."/>
            <person name="Li L.F."/>
            <person name="Wei W."/>
            <person name="Gao Y.C."/>
            <person name="Liu J.Z."/>
            <person name="Shao H.Z."/>
            <person name="Wang X."/>
            <person name="Wang C.C."/>
            <person name="Yang T.C."/>
            <person name="Huo Q.B."/>
            <person name="Li W."/>
            <person name="Chen H.Y."/>
            <person name="Chen S.E."/>
            <person name="Zhou L.G."/>
            <person name="Ni X.B."/>
            <person name="Tian J.H."/>
            <person name="Sheng Y."/>
            <person name="Liu T."/>
            <person name="Pan Y.S."/>
            <person name="Xia L.Y."/>
            <person name="Li J."/>
            <person name="Zhao F."/>
            <person name="Cao W.C."/>
        </authorList>
    </citation>
    <scope>NUCLEOTIDE SEQUENCE</scope>
    <source>
        <strain evidence="5">Rmic-2018</strain>
    </source>
</reference>
<dbReference type="InterPro" id="IPR024079">
    <property type="entry name" value="MetalloPept_cat_dom_sf"/>
</dbReference>
<feature type="region of interest" description="Disordered" evidence="2">
    <location>
        <begin position="71"/>
        <end position="109"/>
    </location>
</feature>
<gene>
    <name evidence="5" type="ORF">HPB51_021144</name>
</gene>
<keyword evidence="3" id="KW-1133">Transmembrane helix</keyword>
<dbReference type="InterPro" id="IPR042089">
    <property type="entry name" value="Peptidase_M13_dom_2"/>
</dbReference>
<feature type="region of interest" description="Disordered" evidence="2">
    <location>
        <begin position="245"/>
        <end position="266"/>
    </location>
</feature>
<dbReference type="PROSITE" id="PS51885">
    <property type="entry name" value="NEPRILYSIN"/>
    <property type="match status" value="1"/>
</dbReference>
<comment type="caution">
    <text evidence="5">The sequence shown here is derived from an EMBL/GenBank/DDBJ whole genome shotgun (WGS) entry which is preliminary data.</text>
</comment>
<dbReference type="PANTHER" id="PTHR11733:SF241">
    <property type="entry name" value="GH26575P-RELATED"/>
    <property type="match status" value="1"/>
</dbReference>
<dbReference type="GO" id="GO:0016485">
    <property type="term" value="P:protein processing"/>
    <property type="evidence" value="ECO:0007669"/>
    <property type="project" value="TreeGrafter"/>
</dbReference>
<feature type="domain" description="Peptidase M13 N-terminal" evidence="4">
    <location>
        <begin position="301"/>
        <end position="668"/>
    </location>
</feature>
<accession>A0A9J6DWX4</accession>
<dbReference type="AlphaFoldDB" id="A0A9J6DWX4"/>
<name>A0A9J6DWX4_RHIMP</name>
<dbReference type="GO" id="GO:0004222">
    <property type="term" value="F:metalloendopeptidase activity"/>
    <property type="evidence" value="ECO:0007669"/>
    <property type="project" value="InterPro"/>
</dbReference>
<dbReference type="InterPro" id="IPR000718">
    <property type="entry name" value="Peptidase_M13"/>
</dbReference>
<dbReference type="Gene3D" id="3.40.390.10">
    <property type="entry name" value="Collagenase (Catalytic Domain)"/>
    <property type="match status" value="2"/>
</dbReference>